<dbReference type="Proteomes" id="UP000664859">
    <property type="component" value="Unassembled WGS sequence"/>
</dbReference>
<dbReference type="Gene3D" id="3.40.50.80">
    <property type="entry name" value="Nucleotide-binding domain of ferredoxin-NADP reductase (FNR) module"/>
    <property type="match status" value="1"/>
</dbReference>
<feature type="region of interest" description="Disordered" evidence="17">
    <location>
        <begin position="43"/>
        <end position="91"/>
    </location>
</feature>
<dbReference type="Gene3D" id="3.90.340.10">
    <property type="entry name" value="Nitric Oxide Synthase, Chain A, domain 1"/>
    <property type="match status" value="1"/>
</dbReference>
<name>A0A836CN33_9STRA</name>
<keyword evidence="8" id="KW-0479">Metal-binding</keyword>
<evidence type="ECO:0000256" key="5">
    <source>
        <dbReference type="ARBA" id="ARBA00022617"/>
    </source>
</evidence>
<dbReference type="PROSITE" id="PS01033">
    <property type="entry name" value="GLOBIN"/>
    <property type="match status" value="1"/>
</dbReference>
<dbReference type="Pfam" id="PF00258">
    <property type="entry name" value="Flavodoxin_1"/>
    <property type="match status" value="1"/>
</dbReference>
<evidence type="ECO:0000256" key="15">
    <source>
        <dbReference type="ARBA" id="ARBA00048649"/>
    </source>
</evidence>
<comment type="catalytic activity">
    <reaction evidence="15">
        <text>2 nitric oxide + NADH + 2 O2 = 2 nitrate + NAD(+) + H(+)</text>
        <dbReference type="Rhea" id="RHEA:19469"/>
        <dbReference type="ChEBI" id="CHEBI:15378"/>
        <dbReference type="ChEBI" id="CHEBI:15379"/>
        <dbReference type="ChEBI" id="CHEBI:16480"/>
        <dbReference type="ChEBI" id="CHEBI:17632"/>
        <dbReference type="ChEBI" id="CHEBI:57540"/>
        <dbReference type="ChEBI" id="CHEBI:57945"/>
        <dbReference type="EC" id="1.14.12.17"/>
    </reaction>
</comment>
<dbReference type="Pfam" id="PF00667">
    <property type="entry name" value="FAD_binding_1"/>
    <property type="match status" value="1"/>
</dbReference>
<evidence type="ECO:0000256" key="14">
    <source>
        <dbReference type="ARBA" id="ARBA00023027"/>
    </source>
</evidence>
<proteinExistence type="inferred from homology"/>
<dbReference type="SUPFAM" id="SSF56512">
    <property type="entry name" value="Nitric oxide (NO) synthase oxygenase domain"/>
    <property type="match status" value="1"/>
</dbReference>
<dbReference type="Gene3D" id="1.20.990.10">
    <property type="entry name" value="NADPH-cytochrome p450 Reductase, Chain A, domain 3"/>
    <property type="match status" value="1"/>
</dbReference>
<organism evidence="22 23">
    <name type="scientific">Tribonema minus</name>
    <dbReference type="NCBI Taxonomy" id="303371"/>
    <lineage>
        <taxon>Eukaryota</taxon>
        <taxon>Sar</taxon>
        <taxon>Stramenopiles</taxon>
        <taxon>Ochrophyta</taxon>
        <taxon>PX clade</taxon>
        <taxon>Xanthophyceae</taxon>
        <taxon>Tribonematales</taxon>
        <taxon>Tribonemataceae</taxon>
        <taxon>Tribonema</taxon>
    </lineage>
</organism>
<evidence type="ECO:0000256" key="10">
    <source>
        <dbReference type="ARBA" id="ARBA00022857"/>
    </source>
</evidence>
<evidence type="ECO:0000256" key="8">
    <source>
        <dbReference type="ARBA" id="ARBA00022723"/>
    </source>
</evidence>
<dbReference type="SUPFAM" id="SSF46458">
    <property type="entry name" value="Globin-like"/>
    <property type="match status" value="1"/>
</dbReference>
<evidence type="ECO:0000256" key="3">
    <source>
        <dbReference type="ARBA" id="ARBA00006267"/>
    </source>
</evidence>
<keyword evidence="12" id="KW-0560">Oxidoreductase</keyword>
<comment type="caution">
    <text evidence="22">The sequence shown here is derived from an EMBL/GenBank/DDBJ whole genome shotgun (WGS) entry which is preliminary data.</text>
</comment>
<keyword evidence="7" id="KW-0288">FMN</keyword>
<dbReference type="GO" id="GO:0019825">
    <property type="term" value="F:oxygen binding"/>
    <property type="evidence" value="ECO:0007669"/>
    <property type="project" value="InterPro"/>
</dbReference>
<dbReference type="GO" id="GO:0010181">
    <property type="term" value="F:FMN binding"/>
    <property type="evidence" value="ECO:0007669"/>
    <property type="project" value="InterPro"/>
</dbReference>
<evidence type="ECO:0000256" key="16">
    <source>
        <dbReference type="ARBA" id="ARBA00049433"/>
    </source>
</evidence>
<dbReference type="GO" id="GO:0004517">
    <property type="term" value="F:nitric-oxide synthase activity"/>
    <property type="evidence" value="ECO:0007669"/>
    <property type="project" value="InterPro"/>
</dbReference>
<evidence type="ECO:0000256" key="6">
    <source>
        <dbReference type="ARBA" id="ARBA00022630"/>
    </source>
</evidence>
<dbReference type="InterPro" id="IPR004030">
    <property type="entry name" value="NOS_N"/>
</dbReference>
<dbReference type="InterPro" id="IPR008254">
    <property type="entry name" value="Flavodoxin/NO_synth"/>
</dbReference>
<evidence type="ECO:0000256" key="9">
    <source>
        <dbReference type="ARBA" id="ARBA00022827"/>
    </source>
</evidence>
<dbReference type="SUPFAM" id="SSF63380">
    <property type="entry name" value="Riboflavin synthase domain-like"/>
    <property type="match status" value="1"/>
</dbReference>
<dbReference type="EMBL" id="JAFCMP010000003">
    <property type="protein sequence ID" value="KAG5192610.1"/>
    <property type="molecule type" value="Genomic_DNA"/>
</dbReference>
<dbReference type="InterPro" id="IPR044944">
    <property type="entry name" value="NOS_dom_3"/>
</dbReference>
<feature type="signal peptide" evidence="18">
    <location>
        <begin position="1"/>
        <end position="19"/>
    </location>
</feature>
<evidence type="ECO:0000259" key="21">
    <source>
        <dbReference type="PROSITE" id="PS51384"/>
    </source>
</evidence>
<protein>
    <submittedName>
        <fullName evidence="22">Nitric oxide synthase</fullName>
    </submittedName>
</protein>
<evidence type="ECO:0000256" key="13">
    <source>
        <dbReference type="ARBA" id="ARBA00023004"/>
    </source>
</evidence>
<dbReference type="GO" id="GO:0006809">
    <property type="term" value="P:nitric oxide biosynthetic process"/>
    <property type="evidence" value="ECO:0007669"/>
    <property type="project" value="InterPro"/>
</dbReference>
<evidence type="ECO:0000313" key="23">
    <source>
        <dbReference type="Proteomes" id="UP000664859"/>
    </source>
</evidence>
<evidence type="ECO:0000256" key="18">
    <source>
        <dbReference type="SAM" id="SignalP"/>
    </source>
</evidence>
<dbReference type="Gene3D" id="1.10.490.10">
    <property type="entry name" value="Globins"/>
    <property type="match status" value="1"/>
</dbReference>
<dbReference type="PANTHER" id="PTHR43410">
    <property type="entry name" value="NITRIC OXIDE SYNTHASE OXYGENASE"/>
    <property type="match status" value="1"/>
</dbReference>
<dbReference type="GO" id="GO:0046872">
    <property type="term" value="F:metal ion binding"/>
    <property type="evidence" value="ECO:0007669"/>
    <property type="project" value="UniProtKB-KW"/>
</dbReference>
<sequence length="1635" mass="180620">MPWRAAGLLCCAPMVPLLSYQYSQAPCSKFRMIFFCVLSSRRPHPTGQRRAEPPSAQRAGSMGADTAINGGALPNGSAAAPNGSAAAPNGDAAALSGEAALNGEASLNGSASLEPRRTTTVPPKDVAAAGRKCPFVAPTIGEDGIPFLVKGDQAPSTRKLTQLAENQVLTVTEVALSGVEGRGRDFRLRMRVMLGDVLVRQEDLPQQDVLTWPLHLQPAAEERVVVIFQMKPEGSSLWDDAAAGELLPLAHFDRDDVDYVKADVALPWGGAQGMKATFALVIEKVVRGVSAAIAVKRDADVHKNRVAALLKAHAEATSKITRDMKAATLGGVRAMAAEHPLTDVEIVIVKDSYNKMLAWHEIAMEYLAERFFFLYPEMATQFGPAADNFQEQMMAALDGCVRTLHRHTEEIGREAYRSVLEGAAAAKWTHAGDDFFRIFAELGLQAKHWETLRNLWVQALLHSPYQEDYEREDMERGEESAAYRFFTNVVMERAYSAIVDVSDVFDVPENFQILMESWRFLEGRKKEMGVAFYTTFFANNPELIPLFARSDMDALSGHLFEALEVVMLAVPNFEAALPILHSLGRQHVLLGIPSYAHNALGGALWSVFAKHMPTFAGDSAESQKLRFLWEAVFKRTAYMVVLPMFNVERVIKKGYEWVELVAKEKGWSAKALERRKEVIKSEVLSRGTYTHTEEELVHGARVAWRNSAKCIGRIAWNSLLVRDRRNVTDPDEMMAECLEHQRLATADGSLKAVMTVFRPLRPLERLGPRFWNVQLIRFACYELPDGTTMGDRANRELTKALISFGWQPPEPRGEFDVLPIVIETPGQGARMYHIPPEYVRTVVIEHPEFPEVVKLNLKWCVVPTVTGFTMDLGGIKYPAVPFNGWFMNTEVGRDLMDSYRYDKGIELGKAMGFDTDSTTNFWRDKVFLELNIAVMHSFRKHGCSIVDHQTASQQFITHDLREKRAVVPPLSSGLTAVFGHEMREFVLDHAAYRYQAEIWDIMGGSEMSETDPSKKASSQAAKKLLILFASETGTAEGYAYSAAKKLRPCKSTVKCMENVEPSTLSTCGADVVILITSTFGDGNTPGNGKAFVEKLQATPRSGIEGITFCTLAIGSTVYPDYCLAGTKLNAIMKKMGGIELLPIAKADELKNQANTVAEWIGQVANALGLTDLVKEAGRGSEEEEDMVVTLLEKTDDAVTAAKAAGKQLPSGFELCPVVRNSEILEVEEENSGAFRSTRFLQFDLANSTLRYHTGDHAAILPKNDVVEVADMCELLKVSPHQWVNVTGDRIPFAVPAQVKHVFMEELDLATSSNNLLALLTLLYSRATSGPGADRAEEGRLEAMLESLKVDKSSEKAVAAAERDILATYVTVSQLLQAFPKATSTITLSDMFKTLTKIKPRFYSIASAHEMWPTDVQLTVGVLQIPPAKGKAAEHRLRKGMCSNYLSSTVAGKDTIRLSIRTSSFRLPQDMSGAPVIMVGPGTGISPMLGFLQAREVAAKGAANGSSIGPCTVYFGCRGPPDFLHQEQMRKWESTGIITDLQVAFSRIDPNKKVYVQNLIAEQREKLWTLLQNPKCHYYVCGDSKMADDVHLELLRTVHAVGRLARKEAVDFFNKMKAEGRMQSDTWGVTLHHEDK</sequence>
<dbReference type="PRINTS" id="PR00371">
    <property type="entry name" value="FPNCR"/>
</dbReference>
<dbReference type="Gene3D" id="3.90.1230.10">
    <property type="entry name" value="Nitric Oxide Synthase, Chain A, domain 3"/>
    <property type="match status" value="1"/>
</dbReference>
<dbReference type="GO" id="GO:0008941">
    <property type="term" value="F:nitric oxide dioxygenase NAD(P)H activity"/>
    <property type="evidence" value="ECO:0007669"/>
    <property type="project" value="UniProtKB-EC"/>
</dbReference>
<keyword evidence="6" id="KW-0285">Flavoprotein</keyword>
<dbReference type="InterPro" id="IPR001094">
    <property type="entry name" value="Flavdoxin-like"/>
</dbReference>
<dbReference type="Gene3D" id="3.90.440.10">
    <property type="entry name" value="Nitric Oxide Synthase,Heme Domain,Chain A domain 2"/>
    <property type="match status" value="1"/>
</dbReference>
<keyword evidence="11" id="KW-0112">Calmodulin-binding</keyword>
<dbReference type="InterPro" id="IPR036119">
    <property type="entry name" value="NOS_N_sf"/>
</dbReference>
<dbReference type="InterPro" id="IPR050607">
    <property type="entry name" value="NOS"/>
</dbReference>
<dbReference type="PROSITE" id="PS51384">
    <property type="entry name" value="FAD_FR"/>
    <property type="match status" value="1"/>
</dbReference>
<keyword evidence="13" id="KW-0408">Iron</keyword>
<dbReference type="InterPro" id="IPR017927">
    <property type="entry name" value="FAD-bd_FR_type"/>
</dbReference>
<feature type="domain" description="Flavodoxin-like" evidence="20">
    <location>
        <begin position="1024"/>
        <end position="1164"/>
    </location>
</feature>
<dbReference type="InterPro" id="IPR000971">
    <property type="entry name" value="Globin"/>
</dbReference>
<dbReference type="SUPFAM" id="SSF52343">
    <property type="entry name" value="Ferredoxin reductase-like, C-terminal NADP-linked domain"/>
    <property type="match status" value="1"/>
</dbReference>
<dbReference type="OrthoDB" id="1688044at2759"/>
<dbReference type="InterPro" id="IPR009050">
    <property type="entry name" value="Globin-like_sf"/>
</dbReference>
<evidence type="ECO:0000256" key="1">
    <source>
        <dbReference type="ARBA" id="ARBA00001917"/>
    </source>
</evidence>
<evidence type="ECO:0000256" key="7">
    <source>
        <dbReference type="ARBA" id="ARBA00022643"/>
    </source>
</evidence>
<evidence type="ECO:0000256" key="4">
    <source>
        <dbReference type="ARBA" id="ARBA00006401"/>
    </source>
</evidence>
<dbReference type="InterPro" id="IPR017938">
    <property type="entry name" value="Riboflavin_synthase-like_b-brl"/>
</dbReference>
<dbReference type="GO" id="GO:0062197">
    <property type="term" value="P:cellular response to chemical stress"/>
    <property type="evidence" value="ECO:0007669"/>
    <property type="project" value="UniProtKB-ARBA"/>
</dbReference>
<evidence type="ECO:0000259" key="19">
    <source>
        <dbReference type="PROSITE" id="PS01033"/>
    </source>
</evidence>
<keyword evidence="9" id="KW-0274">FAD</keyword>
<dbReference type="InterPro" id="IPR003097">
    <property type="entry name" value="CysJ-like_FAD-binding"/>
</dbReference>
<keyword evidence="18" id="KW-0732">Signal</keyword>
<comment type="similarity">
    <text evidence="3">Belongs to the NOS family.</text>
</comment>
<feature type="compositionally biased region" description="Low complexity" evidence="17">
    <location>
        <begin position="74"/>
        <end position="91"/>
    </location>
</feature>
<dbReference type="Gene3D" id="3.40.50.360">
    <property type="match status" value="1"/>
</dbReference>
<dbReference type="InterPro" id="IPR029039">
    <property type="entry name" value="Flavoprotein-like_sf"/>
</dbReference>
<dbReference type="GO" id="GO:0020037">
    <property type="term" value="F:heme binding"/>
    <property type="evidence" value="ECO:0007669"/>
    <property type="project" value="InterPro"/>
</dbReference>
<comment type="cofactor">
    <cofactor evidence="2">
        <name>FAD</name>
        <dbReference type="ChEBI" id="CHEBI:57692"/>
    </cofactor>
</comment>
<feature type="chain" id="PRO_5032834839" evidence="18">
    <location>
        <begin position="20"/>
        <end position="1635"/>
    </location>
</feature>
<dbReference type="InterPro" id="IPR001433">
    <property type="entry name" value="OxRdtase_FAD/NAD-bd"/>
</dbReference>
<dbReference type="Pfam" id="PF00175">
    <property type="entry name" value="NAD_binding_1"/>
    <property type="match status" value="1"/>
</dbReference>
<keyword evidence="23" id="KW-1185">Reference proteome</keyword>
<dbReference type="InterPro" id="IPR044940">
    <property type="entry name" value="NOS_dom_2"/>
</dbReference>
<keyword evidence="10" id="KW-0521">NADP</keyword>
<dbReference type="InterPro" id="IPR012292">
    <property type="entry name" value="Globin/Proto"/>
</dbReference>
<dbReference type="Gene3D" id="2.40.30.10">
    <property type="entry name" value="Translation factors"/>
    <property type="match status" value="1"/>
</dbReference>
<feature type="domain" description="Globin" evidence="19">
    <location>
        <begin position="504"/>
        <end position="624"/>
    </location>
</feature>
<evidence type="ECO:0000259" key="20">
    <source>
        <dbReference type="PROSITE" id="PS50902"/>
    </source>
</evidence>
<reference evidence="22" key="1">
    <citation type="submission" date="2021-02" db="EMBL/GenBank/DDBJ databases">
        <title>First Annotated Genome of the Yellow-green Alga Tribonema minus.</title>
        <authorList>
            <person name="Mahan K.M."/>
        </authorList>
    </citation>
    <scope>NUCLEOTIDE SEQUENCE</scope>
    <source>
        <strain evidence="22">UTEX B ZZ1240</strain>
    </source>
</reference>
<evidence type="ECO:0000256" key="2">
    <source>
        <dbReference type="ARBA" id="ARBA00001974"/>
    </source>
</evidence>
<dbReference type="InterPro" id="IPR044943">
    <property type="entry name" value="NOS_dom_1"/>
</dbReference>
<dbReference type="SUPFAM" id="SSF52218">
    <property type="entry name" value="Flavoproteins"/>
    <property type="match status" value="1"/>
</dbReference>
<feature type="domain" description="FAD-binding FR-type" evidence="21">
    <location>
        <begin position="1216"/>
        <end position="1467"/>
    </location>
</feature>
<evidence type="ECO:0000256" key="11">
    <source>
        <dbReference type="ARBA" id="ARBA00022860"/>
    </source>
</evidence>
<dbReference type="InterPro" id="IPR039261">
    <property type="entry name" value="FNR_nucleotide-bd"/>
</dbReference>
<dbReference type="Pfam" id="PF02898">
    <property type="entry name" value="NO_synthase"/>
    <property type="match status" value="1"/>
</dbReference>
<keyword evidence="5" id="KW-0349">Heme</keyword>
<evidence type="ECO:0000313" key="22">
    <source>
        <dbReference type="EMBL" id="KAG5192610.1"/>
    </source>
</evidence>
<dbReference type="GO" id="GO:0005516">
    <property type="term" value="F:calmodulin binding"/>
    <property type="evidence" value="ECO:0007669"/>
    <property type="project" value="UniProtKB-KW"/>
</dbReference>
<dbReference type="PANTHER" id="PTHR43410:SF1">
    <property type="entry name" value="NITRIC OXIDE SYNTHASE"/>
    <property type="match status" value="1"/>
</dbReference>
<dbReference type="PROSITE" id="PS50902">
    <property type="entry name" value="FLAVODOXIN_LIKE"/>
    <property type="match status" value="1"/>
</dbReference>
<evidence type="ECO:0000256" key="12">
    <source>
        <dbReference type="ARBA" id="ARBA00023002"/>
    </source>
</evidence>
<dbReference type="PRINTS" id="PR00369">
    <property type="entry name" value="FLAVODOXIN"/>
</dbReference>
<gene>
    <name evidence="22" type="ORF">JKP88DRAFT_292578</name>
</gene>
<dbReference type="InterPro" id="IPR023173">
    <property type="entry name" value="NADPH_Cyt_P450_Rdtase_alpha"/>
</dbReference>
<feature type="region of interest" description="Disordered" evidence="17">
    <location>
        <begin position="107"/>
        <end position="126"/>
    </location>
</feature>
<comment type="similarity">
    <text evidence="4">In the C-terminal section; belongs to the flavoprotein pyridine nucleotide cytochrome reductase family.</text>
</comment>
<comment type="cofactor">
    <cofactor evidence="1">
        <name>FMN</name>
        <dbReference type="ChEBI" id="CHEBI:58210"/>
    </cofactor>
</comment>
<dbReference type="InterPro" id="IPR001709">
    <property type="entry name" value="Flavoprot_Pyr_Nucl_cyt_Rdtase"/>
</dbReference>
<accession>A0A836CN33</accession>
<keyword evidence="14" id="KW-0520">NAD</keyword>
<evidence type="ECO:0000256" key="17">
    <source>
        <dbReference type="SAM" id="MobiDB-lite"/>
    </source>
</evidence>
<comment type="catalytic activity">
    <reaction evidence="16">
        <text>2 nitric oxide + NADPH + 2 O2 = 2 nitrate + NADP(+) + H(+)</text>
        <dbReference type="Rhea" id="RHEA:19465"/>
        <dbReference type="ChEBI" id="CHEBI:15378"/>
        <dbReference type="ChEBI" id="CHEBI:15379"/>
        <dbReference type="ChEBI" id="CHEBI:16480"/>
        <dbReference type="ChEBI" id="CHEBI:17632"/>
        <dbReference type="ChEBI" id="CHEBI:57783"/>
        <dbReference type="ChEBI" id="CHEBI:58349"/>
        <dbReference type="EC" id="1.14.12.17"/>
    </reaction>
</comment>